<organism evidence="1 2">
    <name type="scientific">Entomophthora muscae</name>
    <dbReference type="NCBI Taxonomy" id="34485"/>
    <lineage>
        <taxon>Eukaryota</taxon>
        <taxon>Fungi</taxon>
        <taxon>Fungi incertae sedis</taxon>
        <taxon>Zoopagomycota</taxon>
        <taxon>Entomophthoromycotina</taxon>
        <taxon>Entomophthoromycetes</taxon>
        <taxon>Entomophthorales</taxon>
        <taxon>Entomophthoraceae</taxon>
        <taxon>Entomophthora</taxon>
    </lineage>
</organism>
<protein>
    <submittedName>
        <fullName evidence="1">Transcriptional regulator of ribosomal protein biogenesis</fullName>
    </submittedName>
</protein>
<name>A0ACC2S8A3_9FUNG</name>
<keyword evidence="1" id="KW-0687">Ribonucleoprotein</keyword>
<accession>A0ACC2S8A3</accession>
<comment type="caution">
    <text evidence="1">The sequence shown here is derived from an EMBL/GenBank/DDBJ whole genome shotgun (WGS) entry which is preliminary data.</text>
</comment>
<evidence type="ECO:0000313" key="1">
    <source>
        <dbReference type="EMBL" id="KAJ9058550.1"/>
    </source>
</evidence>
<sequence length="133" mass="14806">MVQGRCSVHMVDYAQDKPFRCQHPNCFYAYKNVNGLKYHEEHVHQASEHRDKKAKGNTAKHRGANLASSSTADASVTLPSKRTIDPSNLIKSLQGLHPDFLALLLENPPPPSLTSNVIKRSANPKTSSYPFPR</sequence>
<keyword evidence="1" id="KW-0689">Ribosomal protein</keyword>
<proteinExistence type="predicted"/>
<dbReference type="Proteomes" id="UP001165960">
    <property type="component" value="Unassembled WGS sequence"/>
</dbReference>
<keyword evidence="2" id="KW-1185">Reference proteome</keyword>
<dbReference type="EMBL" id="QTSX02005718">
    <property type="protein sequence ID" value="KAJ9058550.1"/>
    <property type="molecule type" value="Genomic_DNA"/>
</dbReference>
<gene>
    <name evidence="1" type="primary">SFP1_2</name>
    <name evidence="1" type="ORF">DSO57_1011238</name>
</gene>
<evidence type="ECO:0000313" key="2">
    <source>
        <dbReference type="Proteomes" id="UP001165960"/>
    </source>
</evidence>
<reference evidence="1" key="1">
    <citation type="submission" date="2022-04" db="EMBL/GenBank/DDBJ databases">
        <title>Genome of the entomopathogenic fungus Entomophthora muscae.</title>
        <authorList>
            <person name="Elya C."/>
            <person name="Lovett B.R."/>
            <person name="Lee E."/>
            <person name="Macias A.M."/>
            <person name="Hajek A.E."/>
            <person name="De Bivort B.L."/>
            <person name="Kasson M.T."/>
            <person name="De Fine Licht H.H."/>
            <person name="Stajich J.E."/>
        </authorList>
    </citation>
    <scope>NUCLEOTIDE SEQUENCE</scope>
    <source>
        <strain evidence="1">Berkeley</strain>
    </source>
</reference>